<comment type="caution">
    <text evidence="7">The sequence shown here is derived from an EMBL/GenBank/DDBJ whole genome shotgun (WGS) entry which is preliminary data.</text>
</comment>
<evidence type="ECO:0000259" key="6">
    <source>
        <dbReference type="PROSITE" id="PS50893"/>
    </source>
</evidence>
<organism evidence="7 8">
    <name type="scientific">Silvania confinis</name>
    <dbReference type="NCBI Taxonomy" id="2926470"/>
    <lineage>
        <taxon>Bacteria</taxon>
        <taxon>Pseudomonadati</taxon>
        <taxon>Pseudomonadota</taxon>
        <taxon>Gammaproteobacteria</taxon>
        <taxon>Enterobacterales</taxon>
        <taxon>Enterobacteriaceae</taxon>
        <taxon>Silvania</taxon>
    </lineage>
</organism>
<dbReference type="GO" id="GO:0015807">
    <property type="term" value="P:L-amino acid transport"/>
    <property type="evidence" value="ECO:0007669"/>
    <property type="project" value="TreeGrafter"/>
</dbReference>
<comment type="similarity">
    <text evidence="1">Belongs to the ABC transporter superfamily.</text>
</comment>
<evidence type="ECO:0000256" key="3">
    <source>
        <dbReference type="ARBA" id="ARBA00022741"/>
    </source>
</evidence>
<name>A0A9J6QDW5_9ENTR</name>
<dbReference type="GO" id="GO:0005524">
    <property type="term" value="F:ATP binding"/>
    <property type="evidence" value="ECO:0007669"/>
    <property type="project" value="UniProtKB-KW"/>
</dbReference>
<dbReference type="SUPFAM" id="SSF52540">
    <property type="entry name" value="P-loop containing nucleoside triphosphate hydrolases"/>
    <property type="match status" value="1"/>
</dbReference>
<dbReference type="PANTHER" id="PTHR43820">
    <property type="entry name" value="HIGH-AFFINITY BRANCHED-CHAIN AMINO ACID TRANSPORT ATP-BINDING PROTEIN LIVF"/>
    <property type="match status" value="1"/>
</dbReference>
<evidence type="ECO:0000256" key="1">
    <source>
        <dbReference type="ARBA" id="ARBA00005417"/>
    </source>
</evidence>
<sequence>MLSLRAINQYYGNQHTLWNVDLDLPPGVCTGIVGLPGMGKTTLMNCIAGLLPIASGTMVWHEAGASPFPLQSAGPDARPGPGIGYVSQDRRIFSQLTVEENLHIARRAKGETGAAAMNSDIFEFFPELYPLRQRRASGISDDLQYQLALANALVTRPRLLILDEPSRGPDPLLTVKLAQLLARLTRELGLSVLLAEQQLGLIRRVAERFCLLWRGRSVAQGHVSELDDGLIEHWMGTASPAG</sequence>
<keyword evidence="4 7" id="KW-0067">ATP-binding</keyword>
<dbReference type="GO" id="GO:0016887">
    <property type="term" value="F:ATP hydrolysis activity"/>
    <property type="evidence" value="ECO:0007669"/>
    <property type="project" value="InterPro"/>
</dbReference>
<dbReference type="InterPro" id="IPR052156">
    <property type="entry name" value="BCAA_Transport_ATP-bd_LivF"/>
</dbReference>
<dbReference type="Pfam" id="PF00005">
    <property type="entry name" value="ABC_tran"/>
    <property type="match status" value="1"/>
</dbReference>
<dbReference type="Gene3D" id="3.40.50.300">
    <property type="entry name" value="P-loop containing nucleotide triphosphate hydrolases"/>
    <property type="match status" value="1"/>
</dbReference>
<dbReference type="PANTHER" id="PTHR43820:SF5">
    <property type="entry name" value="HIGH-AFFINITY BRANCHED-CHAIN AMINO ACID TRANSPORT ATP-BINDING PROTEIN"/>
    <property type="match status" value="1"/>
</dbReference>
<dbReference type="InterPro" id="IPR003439">
    <property type="entry name" value="ABC_transporter-like_ATP-bd"/>
</dbReference>
<dbReference type="EMBL" id="JAMGZJ010000078">
    <property type="protein sequence ID" value="MCU6670703.1"/>
    <property type="molecule type" value="Genomic_DNA"/>
</dbReference>
<dbReference type="RefSeq" id="WP_271269228.1">
    <property type="nucleotide sequence ID" value="NZ_JAMGZJ010000078.1"/>
</dbReference>
<dbReference type="InterPro" id="IPR003593">
    <property type="entry name" value="AAA+_ATPase"/>
</dbReference>
<dbReference type="PROSITE" id="PS50893">
    <property type="entry name" value="ABC_TRANSPORTER_2"/>
    <property type="match status" value="1"/>
</dbReference>
<keyword evidence="5" id="KW-0029">Amino-acid transport</keyword>
<gene>
    <name evidence="7" type="ORF">M8013_18415</name>
</gene>
<evidence type="ECO:0000256" key="4">
    <source>
        <dbReference type="ARBA" id="ARBA00022840"/>
    </source>
</evidence>
<evidence type="ECO:0000313" key="7">
    <source>
        <dbReference type="EMBL" id="MCU6670703.1"/>
    </source>
</evidence>
<dbReference type="SMART" id="SM00382">
    <property type="entry name" value="AAA"/>
    <property type="match status" value="1"/>
</dbReference>
<dbReference type="Proteomes" id="UP001061282">
    <property type="component" value="Unassembled WGS sequence"/>
</dbReference>
<keyword evidence="3" id="KW-0547">Nucleotide-binding</keyword>
<dbReference type="AlphaFoldDB" id="A0A9J6QDW5"/>
<evidence type="ECO:0000256" key="5">
    <source>
        <dbReference type="ARBA" id="ARBA00022970"/>
    </source>
</evidence>
<evidence type="ECO:0000256" key="2">
    <source>
        <dbReference type="ARBA" id="ARBA00022448"/>
    </source>
</evidence>
<dbReference type="InterPro" id="IPR027417">
    <property type="entry name" value="P-loop_NTPase"/>
</dbReference>
<feature type="domain" description="ABC transporter" evidence="6">
    <location>
        <begin position="2"/>
        <end position="239"/>
    </location>
</feature>
<evidence type="ECO:0000313" key="8">
    <source>
        <dbReference type="Proteomes" id="UP001061282"/>
    </source>
</evidence>
<keyword evidence="2" id="KW-0813">Transport</keyword>
<reference evidence="7" key="1">
    <citation type="submission" date="2022-05" db="EMBL/GenBank/DDBJ databases">
        <title>Description of a novel species of Leclercia; Leclercia tamurae and the Proposal for a Novel Genus Silvania gen. nov. Containing Two Novel Species Silvania hatchlandensis sp. nov. and Silvania confinis sp. nov. Isolated from the Rhizosphere of Oak.</title>
        <authorList>
            <person name="Maddock D.W."/>
            <person name="Brady C.L."/>
            <person name="Denman S."/>
            <person name="Arnold D."/>
        </authorList>
    </citation>
    <scope>NUCLEOTIDE SEQUENCE</scope>
    <source>
        <strain evidence="7">H4N4</strain>
    </source>
</reference>
<proteinExistence type="inferred from homology"/>
<protein>
    <submittedName>
        <fullName evidence="7">ATP-binding cassette domain-containing protein</fullName>
    </submittedName>
</protein>
<accession>A0A9J6QDW5</accession>
<keyword evidence="8" id="KW-1185">Reference proteome</keyword>
<dbReference type="GO" id="GO:0015658">
    <property type="term" value="F:branched-chain amino acid transmembrane transporter activity"/>
    <property type="evidence" value="ECO:0007669"/>
    <property type="project" value="TreeGrafter"/>
</dbReference>